<dbReference type="PANTHER" id="PTHR30055">
    <property type="entry name" value="HTH-TYPE TRANSCRIPTIONAL REGULATOR RUTR"/>
    <property type="match status" value="1"/>
</dbReference>
<evidence type="ECO:0000259" key="3">
    <source>
        <dbReference type="PROSITE" id="PS50977"/>
    </source>
</evidence>
<reference evidence="4" key="2">
    <citation type="submission" date="2021-04" db="EMBL/GenBank/DDBJ databases">
        <authorList>
            <person name="Gilroy R."/>
        </authorList>
    </citation>
    <scope>NUCLEOTIDE SEQUENCE</scope>
    <source>
        <strain evidence="4">ChiGjej4B4-7305</strain>
    </source>
</reference>
<dbReference type="GO" id="GO:0003700">
    <property type="term" value="F:DNA-binding transcription factor activity"/>
    <property type="evidence" value="ECO:0007669"/>
    <property type="project" value="TreeGrafter"/>
</dbReference>
<dbReference type="Proteomes" id="UP000824037">
    <property type="component" value="Unassembled WGS sequence"/>
</dbReference>
<evidence type="ECO:0000256" key="1">
    <source>
        <dbReference type="ARBA" id="ARBA00023125"/>
    </source>
</evidence>
<evidence type="ECO:0000256" key="2">
    <source>
        <dbReference type="PROSITE-ProRule" id="PRU00335"/>
    </source>
</evidence>
<dbReference type="Gene3D" id="1.10.10.60">
    <property type="entry name" value="Homeodomain-like"/>
    <property type="match status" value="1"/>
</dbReference>
<dbReference type="Gene3D" id="1.10.357.10">
    <property type="entry name" value="Tetracycline Repressor, domain 2"/>
    <property type="match status" value="1"/>
</dbReference>
<proteinExistence type="predicted"/>
<reference evidence="4" key="1">
    <citation type="journal article" date="2021" name="PeerJ">
        <title>Extensive microbial diversity within the chicken gut microbiome revealed by metagenomics and culture.</title>
        <authorList>
            <person name="Gilroy R."/>
            <person name="Ravi A."/>
            <person name="Getino M."/>
            <person name="Pursley I."/>
            <person name="Horton D.L."/>
            <person name="Alikhan N.F."/>
            <person name="Baker D."/>
            <person name="Gharbi K."/>
            <person name="Hall N."/>
            <person name="Watson M."/>
            <person name="Adriaenssens E.M."/>
            <person name="Foster-Nyarko E."/>
            <person name="Jarju S."/>
            <person name="Secka A."/>
            <person name="Antonio M."/>
            <person name="Oren A."/>
            <person name="Chaudhuri R.R."/>
            <person name="La Ragione R."/>
            <person name="Hildebrand F."/>
            <person name="Pallen M.J."/>
        </authorList>
    </citation>
    <scope>NUCLEOTIDE SEQUENCE</scope>
    <source>
        <strain evidence="4">ChiGjej4B4-7305</strain>
    </source>
</reference>
<feature type="domain" description="HTH tetR-type" evidence="3">
    <location>
        <begin position="17"/>
        <end position="77"/>
    </location>
</feature>
<evidence type="ECO:0000313" key="4">
    <source>
        <dbReference type="EMBL" id="HIZ34502.1"/>
    </source>
</evidence>
<sequence length="189" mass="20179">MLTTVVNSSRGRPRGAPVARQRLLQAAQQHFLTGDLAECSSRALATEVGVSHTLVNYHFGSRAGLFAAAAELTISPEDVLTATRRADGSVDLRRFAHALVAVWEHPDHGARLLAFARAFAAGTLSAGAISTYLQHTVVEALTEAYGRRRGATMATAVVGFIFARYVLGLETFARLSPAEAAGLLYDSLR</sequence>
<dbReference type="PROSITE" id="PS50977">
    <property type="entry name" value="HTH_TETR_2"/>
    <property type="match status" value="1"/>
</dbReference>
<dbReference type="GO" id="GO:0000976">
    <property type="term" value="F:transcription cis-regulatory region binding"/>
    <property type="evidence" value="ECO:0007669"/>
    <property type="project" value="TreeGrafter"/>
</dbReference>
<dbReference type="InterPro" id="IPR041678">
    <property type="entry name" value="TetR_C_16"/>
</dbReference>
<gene>
    <name evidence="4" type="ORF">H9815_01900</name>
</gene>
<dbReference type="AlphaFoldDB" id="A0A9D2EC00"/>
<keyword evidence="1 2" id="KW-0238">DNA-binding</keyword>
<dbReference type="InterPro" id="IPR009057">
    <property type="entry name" value="Homeodomain-like_sf"/>
</dbReference>
<feature type="DNA-binding region" description="H-T-H motif" evidence="2">
    <location>
        <begin position="40"/>
        <end position="59"/>
    </location>
</feature>
<dbReference type="PANTHER" id="PTHR30055:SF235">
    <property type="entry name" value="TRANSCRIPTIONAL REGULATORY PROTEIN"/>
    <property type="match status" value="1"/>
</dbReference>
<comment type="caution">
    <text evidence="4">The sequence shown here is derived from an EMBL/GenBank/DDBJ whole genome shotgun (WGS) entry which is preliminary data.</text>
</comment>
<dbReference type="InterPro" id="IPR050109">
    <property type="entry name" value="HTH-type_TetR-like_transc_reg"/>
</dbReference>
<dbReference type="InterPro" id="IPR001647">
    <property type="entry name" value="HTH_TetR"/>
</dbReference>
<dbReference type="Pfam" id="PF17920">
    <property type="entry name" value="TetR_C_16"/>
    <property type="match status" value="1"/>
</dbReference>
<organism evidence="4 5">
    <name type="scientific">Candidatus Ruania gallistercoris</name>
    <dbReference type="NCBI Taxonomy" id="2838746"/>
    <lineage>
        <taxon>Bacteria</taxon>
        <taxon>Bacillati</taxon>
        <taxon>Actinomycetota</taxon>
        <taxon>Actinomycetes</taxon>
        <taxon>Micrococcales</taxon>
        <taxon>Ruaniaceae</taxon>
        <taxon>Ruania</taxon>
    </lineage>
</organism>
<dbReference type="InterPro" id="IPR036271">
    <property type="entry name" value="Tet_transcr_reg_TetR-rel_C_sf"/>
</dbReference>
<protein>
    <submittedName>
        <fullName evidence="4">TetR/AcrR family transcriptional regulator</fullName>
    </submittedName>
</protein>
<evidence type="ECO:0000313" key="5">
    <source>
        <dbReference type="Proteomes" id="UP000824037"/>
    </source>
</evidence>
<accession>A0A9D2EC00</accession>
<dbReference type="SUPFAM" id="SSF46689">
    <property type="entry name" value="Homeodomain-like"/>
    <property type="match status" value="1"/>
</dbReference>
<dbReference type="Pfam" id="PF00440">
    <property type="entry name" value="TetR_N"/>
    <property type="match status" value="1"/>
</dbReference>
<dbReference type="EMBL" id="DXBY01000039">
    <property type="protein sequence ID" value="HIZ34502.1"/>
    <property type="molecule type" value="Genomic_DNA"/>
</dbReference>
<dbReference type="SUPFAM" id="SSF48498">
    <property type="entry name" value="Tetracyclin repressor-like, C-terminal domain"/>
    <property type="match status" value="1"/>
</dbReference>
<name>A0A9D2EC00_9MICO</name>